<feature type="region of interest" description="Disordered" evidence="1">
    <location>
        <begin position="49"/>
        <end position="84"/>
    </location>
</feature>
<keyword evidence="3" id="KW-1185">Reference proteome</keyword>
<evidence type="ECO:0000313" key="2">
    <source>
        <dbReference type="EMBL" id="TGD96728.1"/>
    </source>
</evidence>
<organism evidence="2 3">
    <name type="scientific">Methylobacterium nonmethylotrophicum</name>
    <dbReference type="NCBI Taxonomy" id="1141884"/>
    <lineage>
        <taxon>Bacteria</taxon>
        <taxon>Pseudomonadati</taxon>
        <taxon>Pseudomonadota</taxon>
        <taxon>Alphaproteobacteria</taxon>
        <taxon>Hyphomicrobiales</taxon>
        <taxon>Methylobacteriaceae</taxon>
        <taxon>Methylobacterium</taxon>
    </lineage>
</organism>
<dbReference type="RefSeq" id="WP_135417369.1">
    <property type="nucleotide sequence ID" value="NZ_SRLB01000017.1"/>
</dbReference>
<comment type="caution">
    <text evidence="2">The sequence shown here is derived from an EMBL/GenBank/DDBJ whole genome shotgun (WGS) entry which is preliminary data.</text>
</comment>
<feature type="compositionally biased region" description="Basic and acidic residues" evidence="1">
    <location>
        <begin position="52"/>
        <end position="67"/>
    </location>
</feature>
<feature type="region of interest" description="Disordered" evidence="1">
    <location>
        <begin position="1"/>
        <end position="22"/>
    </location>
</feature>
<feature type="compositionally biased region" description="Pro residues" evidence="1">
    <location>
        <begin position="73"/>
        <end position="84"/>
    </location>
</feature>
<dbReference type="Proteomes" id="UP000297535">
    <property type="component" value="Unassembled WGS sequence"/>
</dbReference>
<evidence type="ECO:0000256" key="1">
    <source>
        <dbReference type="SAM" id="MobiDB-lite"/>
    </source>
</evidence>
<dbReference type="AlphaFoldDB" id="A0A4Z0NLU0"/>
<reference evidence="2 3" key="1">
    <citation type="submission" date="2019-04" db="EMBL/GenBank/DDBJ databases">
        <authorList>
            <person name="Feng G."/>
            <person name="Zhu H."/>
        </authorList>
    </citation>
    <scope>NUCLEOTIDE SEQUENCE [LARGE SCALE GENOMIC DNA]</scope>
    <source>
        <strain evidence="2 3">6HR-1</strain>
    </source>
</reference>
<evidence type="ECO:0000313" key="3">
    <source>
        <dbReference type="Proteomes" id="UP000297535"/>
    </source>
</evidence>
<proteinExistence type="predicted"/>
<accession>A0A4Z0NLU0</accession>
<protein>
    <submittedName>
        <fullName evidence="2">Uncharacterized protein</fullName>
    </submittedName>
</protein>
<name>A0A4Z0NLU0_9HYPH</name>
<dbReference type="EMBL" id="SRLB01000017">
    <property type="protein sequence ID" value="TGD96728.1"/>
    <property type="molecule type" value="Genomic_DNA"/>
</dbReference>
<gene>
    <name evidence="2" type="ORF">EU555_21955</name>
</gene>
<sequence>MTPVDRSVVDCGSTRTVHDDGWIAPPGPGAALDVIEAAFLLAVPVRRLAGPAHRDRPGEQRPRDLTSRADAAVPPPSPPGYFYM</sequence>